<name>A0A8J9YZ76_BRALA</name>
<feature type="domain" description="Polycystin cation channel PKD1/PKD2" evidence="9">
    <location>
        <begin position="180"/>
        <end position="238"/>
    </location>
</feature>
<dbReference type="InterPro" id="IPR046791">
    <property type="entry name" value="Polycystin_dom"/>
</dbReference>
<evidence type="ECO:0000256" key="8">
    <source>
        <dbReference type="SAM" id="SignalP"/>
    </source>
</evidence>
<dbReference type="GO" id="GO:0016020">
    <property type="term" value="C:membrane"/>
    <property type="evidence" value="ECO:0007669"/>
    <property type="project" value="UniProtKB-SubCell"/>
</dbReference>
<dbReference type="OrthoDB" id="10177199at2759"/>
<gene>
    <name evidence="11" type="primary">Hypp7267</name>
    <name evidence="11" type="ORF">BLAG_LOCUS6993</name>
</gene>
<dbReference type="Pfam" id="PF20519">
    <property type="entry name" value="Polycystin_dom"/>
    <property type="match status" value="1"/>
</dbReference>
<organism evidence="11 12">
    <name type="scientific">Branchiostoma lanceolatum</name>
    <name type="common">Common lancelet</name>
    <name type="synonym">Amphioxus lanceolatum</name>
    <dbReference type="NCBI Taxonomy" id="7740"/>
    <lineage>
        <taxon>Eukaryota</taxon>
        <taxon>Metazoa</taxon>
        <taxon>Chordata</taxon>
        <taxon>Cephalochordata</taxon>
        <taxon>Leptocardii</taxon>
        <taxon>Amphioxiformes</taxon>
        <taxon>Branchiostomatidae</taxon>
        <taxon>Branchiostoma</taxon>
    </lineage>
</organism>
<comment type="similarity">
    <text evidence="2">Belongs to the polycystin family.</text>
</comment>
<sequence>MKDLGLMLLLVVVLFYISHNDKEQSAFHASQTLTNTLIEELNEITTADELWTWTEEILLPILYPSFWYNGWKMKYLDRQFPLYTESFRLGPPLLTQDNEWIDNYTDYVVLDLSLYYPSLKLFSSLRLTVQQEDIGHLSTSATVATHRLFQYENDSDYVMYHSASAALDKLVEATGELGIDHFVDLSSTFWWDDTFKTVLAIVVFITTLTLLRVVRFSKTIASFIALPRAMKNDLIGFSFSSEPSQGKYELEAMSPSTSSDIKEEVENLLKAHKEDTARYEEIQNESKRRAAVMLKRKMAERRIKTQAKPDEKQAISQCVQEMMEQHAADKKRLEQQQGMNRRLFQSKLRQKMALRRMQKK</sequence>
<evidence type="ECO:0000256" key="7">
    <source>
        <dbReference type="SAM" id="Phobius"/>
    </source>
</evidence>
<comment type="subcellular location">
    <subcellularLocation>
        <location evidence="1">Membrane</location>
        <topology evidence="1">Multi-pass membrane protein</topology>
    </subcellularLocation>
</comment>
<evidence type="ECO:0000313" key="11">
    <source>
        <dbReference type="EMBL" id="CAH1244341.1"/>
    </source>
</evidence>
<evidence type="ECO:0000256" key="4">
    <source>
        <dbReference type="ARBA" id="ARBA00022989"/>
    </source>
</evidence>
<evidence type="ECO:0000256" key="6">
    <source>
        <dbReference type="SAM" id="MobiDB-lite"/>
    </source>
</evidence>
<dbReference type="Pfam" id="PF08016">
    <property type="entry name" value="PKD_channel"/>
    <property type="match status" value="1"/>
</dbReference>
<dbReference type="GO" id="GO:0005262">
    <property type="term" value="F:calcium channel activity"/>
    <property type="evidence" value="ECO:0007669"/>
    <property type="project" value="TreeGrafter"/>
</dbReference>
<keyword evidence="4 7" id="KW-1133">Transmembrane helix</keyword>
<evidence type="ECO:0000259" key="9">
    <source>
        <dbReference type="Pfam" id="PF08016"/>
    </source>
</evidence>
<keyword evidence="3 7" id="KW-0812">Transmembrane</keyword>
<evidence type="ECO:0000256" key="2">
    <source>
        <dbReference type="ARBA" id="ARBA00007200"/>
    </source>
</evidence>
<dbReference type="PANTHER" id="PTHR10877:SF194">
    <property type="entry name" value="LOCATION OF VULVA DEFECTIVE 1"/>
    <property type="match status" value="1"/>
</dbReference>
<reference evidence="11" key="1">
    <citation type="submission" date="2022-01" db="EMBL/GenBank/DDBJ databases">
        <authorList>
            <person name="Braso-Vives M."/>
        </authorList>
    </citation>
    <scope>NUCLEOTIDE SEQUENCE</scope>
</reference>
<evidence type="ECO:0000256" key="1">
    <source>
        <dbReference type="ARBA" id="ARBA00004141"/>
    </source>
</evidence>
<keyword evidence="12" id="KW-1185">Reference proteome</keyword>
<dbReference type="AlphaFoldDB" id="A0A8J9YZ76"/>
<keyword evidence="5 7" id="KW-0472">Membrane</keyword>
<feature type="transmembrane region" description="Helical" evidence="7">
    <location>
        <begin position="195"/>
        <end position="214"/>
    </location>
</feature>
<protein>
    <submittedName>
        <fullName evidence="11">Hypp7267 protein</fullName>
    </submittedName>
</protein>
<proteinExistence type="inferred from homology"/>
<dbReference type="InterPro" id="IPR013122">
    <property type="entry name" value="PKD1_2_channel"/>
</dbReference>
<keyword evidence="8" id="KW-0732">Signal</keyword>
<feature type="domain" description="Polycystin" evidence="10">
    <location>
        <begin position="96"/>
        <end position="148"/>
    </location>
</feature>
<dbReference type="PANTHER" id="PTHR10877">
    <property type="entry name" value="POLYCYSTIN FAMILY MEMBER"/>
    <property type="match status" value="1"/>
</dbReference>
<evidence type="ECO:0000256" key="5">
    <source>
        <dbReference type="ARBA" id="ARBA00023136"/>
    </source>
</evidence>
<dbReference type="EMBL" id="OV696699">
    <property type="protein sequence ID" value="CAH1244341.1"/>
    <property type="molecule type" value="Genomic_DNA"/>
</dbReference>
<feature type="region of interest" description="Disordered" evidence="6">
    <location>
        <begin position="326"/>
        <end position="360"/>
    </location>
</feature>
<evidence type="ECO:0000256" key="3">
    <source>
        <dbReference type="ARBA" id="ARBA00022692"/>
    </source>
</evidence>
<accession>A0A8J9YZ76</accession>
<feature type="compositionally biased region" description="Basic residues" evidence="6">
    <location>
        <begin position="348"/>
        <end position="360"/>
    </location>
</feature>
<dbReference type="GO" id="GO:0050982">
    <property type="term" value="P:detection of mechanical stimulus"/>
    <property type="evidence" value="ECO:0007669"/>
    <property type="project" value="TreeGrafter"/>
</dbReference>
<feature type="chain" id="PRO_5035469587" evidence="8">
    <location>
        <begin position="21"/>
        <end position="360"/>
    </location>
</feature>
<evidence type="ECO:0000259" key="10">
    <source>
        <dbReference type="Pfam" id="PF20519"/>
    </source>
</evidence>
<dbReference type="InterPro" id="IPR051223">
    <property type="entry name" value="Polycystin"/>
</dbReference>
<dbReference type="Proteomes" id="UP000838412">
    <property type="component" value="Chromosome 14"/>
</dbReference>
<feature type="signal peptide" evidence="8">
    <location>
        <begin position="1"/>
        <end position="20"/>
    </location>
</feature>
<evidence type="ECO:0000313" key="12">
    <source>
        <dbReference type="Proteomes" id="UP000838412"/>
    </source>
</evidence>